<gene>
    <name evidence="4" type="ORF">A3860_38770</name>
</gene>
<comment type="caution">
    <text evidence="4">The sequence shown here is derived from an EMBL/GenBank/DDBJ whole genome shotgun (WGS) entry which is preliminary data.</text>
</comment>
<dbReference type="Gene3D" id="3.55.50.30">
    <property type="match status" value="1"/>
</dbReference>
<evidence type="ECO:0000259" key="2">
    <source>
        <dbReference type="Pfam" id="PF04773"/>
    </source>
</evidence>
<reference evidence="4 5" key="1">
    <citation type="submission" date="2016-03" db="EMBL/GenBank/DDBJ databases">
        <title>Niastella vici sp. nov., isolated from farmland soil.</title>
        <authorList>
            <person name="Chen L."/>
            <person name="Wang D."/>
            <person name="Yang S."/>
            <person name="Wang G."/>
        </authorList>
    </citation>
    <scope>NUCLEOTIDE SEQUENCE [LARGE SCALE GENOMIC DNA]</scope>
    <source>
        <strain evidence="4 5">DJ57</strain>
    </source>
</reference>
<dbReference type="InterPro" id="IPR006860">
    <property type="entry name" value="FecR"/>
</dbReference>
<evidence type="ECO:0000313" key="4">
    <source>
        <dbReference type="EMBL" id="OQP59115.1"/>
    </source>
</evidence>
<dbReference type="InterPro" id="IPR012373">
    <property type="entry name" value="Ferrdict_sens_TM"/>
</dbReference>
<keyword evidence="5" id="KW-1185">Reference proteome</keyword>
<dbReference type="Gene3D" id="2.60.120.1440">
    <property type="match status" value="1"/>
</dbReference>
<dbReference type="GO" id="GO:0016989">
    <property type="term" value="F:sigma factor antagonist activity"/>
    <property type="evidence" value="ECO:0007669"/>
    <property type="project" value="TreeGrafter"/>
</dbReference>
<dbReference type="PANTHER" id="PTHR30273:SF2">
    <property type="entry name" value="PROTEIN FECR"/>
    <property type="match status" value="1"/>
</dbReference>
<dbReference type="EMBL" id="LVYD01000087">
    <property type="protein sequence ID" value="OQP59115.1"/>
    <property type="molecule type" value="Genomic_DNA"/>
</dbReference>
<dbReference type="RefSeq" id="WP_158085446.1">
    <property type="nucleotide sequence ID" value="NZ_LVYD01000087.1"/>
</dbReference>
<sequence length="405" mass="46141">MQDEHLFIAGLLQKYPDLNQEEQEQLNRWLEQGNNRNYFNQILDKGILEEDLRQLDQLKTESRQSWEKLLRLKQGQAKVFRLKNSVFYAAAAAAIIIIISSIVFFKLNQTKKENDLVVQGSKVPVVTDVKPGQYKARLTLADGSSVVLDSFSNARLVQQGSTNVFTKDGQLVYQRQGKQNEEALYNTLTTAKGETYGMTLSDGSMVWLNSQSSIRYPVAFNNEIRKVEITGEAYFEVATAYSISGSGQKRKQRFVVSLNGVDVEVLGTKFNVNSYTNENTVKTTLLEGKVKVHSSTNNTETTLQPGQQATWNKQSQQINKLDDVDVDEAVAWHYGYFQFNDADLETVLRQLVRWYDVEVVYQGNIPQREFWGKISRKNTLSQVLETLEKNNVHFKLEGKRIVVAP</sequence>
<dbReference type="AlphaFoldDB" id="A0A1V9FL98"/>
<keyword evidence="1" id="KW-0812">Transmembrane</keyword>
<protein>
    <recommendedName>
        <fullName evidence="6">Iron dicitrate transport regulator FecR</fullName>
    </recommendedName>
</protein>
<dbReference type="InterPro" id="IPR032508">
    <property type="entry name" value="FecR_C"/>
</dbReference>
<organism evidence="4 5">
    <name type="scientific">Niastella vici</name>
    <dbReference type="NCBI Taxonomy" id="1703345"/>
    <lineage>
        <taxon>Bacteria</taxon>
        <taxon>Pseudomonadati</taxon>
        <taxon>Bacteroidota</taxon>
        <taxon>Chitinophagia</taxon>
        <taxon>Chitinophagales</taxon>
        <taxon>Chitinophagaceae</taxon>
        <taxon>Niastella</taxon>
    </lineage>
</organism>
<feature type="transmembrane region" description="Helical" evidence="1">
    <location>
        <begin position="86"/>
        <end position="105"/>
    </location>
</feature>
<evidence type="ECO:0008006" key="6">
    <source>
        <dbReference type="Google" id="ProtNLM"/>
    </source>
</evidence>
<dbReference type="Pfam" id="PF16344">
    <property type="entry name" value="FecR_C"/>
    <property type="match status" value="1"/>
</dbReference>
<proteinExistence type="predicted"/>
<evidence type="ECO:0000256" key="1">
    <source>
        <dbReference type="SAM" id="Phobius"/>
    </source>
</evidence>
<feature type="domain" description="Protein FecR C-terminal" evidence="3">
    <location>
        <begin position="336"/>
        <end position="403"/>
    </location>
</feature>
<accession>A0A1V9FL98</accession>
<keyword evidence="1" id="KW-0472">Membrane</keyword>
<dbReference type="Proteomes" id="UP000192796">
    <property type="component" value="Unassembled WGS sequence"/>
</dbReference>
<keyword evidence="1" id="KW-1133">Transmembrane helix</keyword>
<dbReference type="STRING" id="1703345.A3860_38770"/>
<dbReference type="OrthoDB" id="1452822at2"/>
<name>A0A1V9FL98_9BACT</name>
<feature type="domain" description="FecR protein" evidence="2">
    <location>
        <begin position="187"/>
        <end position="291"/>
    </location>
</feature>
<dbReference type="Pfam" id="PF04773">
    <property type="entry name" value="FecR"/>
    <property type="match status" value="1"/>
</dbReference>
<evidence type="ECO:0000313" key="5">
    <source>
        <dbReference type="Proteomes" id="UP000192796"/>
    </source>
</evidence>
<dbReference type="PANTHER" id="PTHR30273">
    <property type="entry name" value="PERIPLASMIC SIGNAL SENSOR AND SIGMA FACTOR ACTIVATOR FECR-RELATED"/>
    <property type="match status" value="1"/>
</dbReference>
<evidence type="ECO:0000259" key="3">
    <source>
        <dbReference type="Pfam" id="PF16344"/>
    </source>
</evidence>